<feature type="transmembrane region" description="Helical" evidence="3">
    <location>
        <begin position="156"/>
        <end position="176"/>
    </location>
</feature>
<evidence type="ECO:0000313" key="5">
    <source>
        <dbReference type="EMBL" id="CAB4550073.1"/>
    </source>
</evidence>
<feature type="domain" description="CopC" evidence="4">
    <location>
        <begin position="23"/>
        <end position="119"/>
    </location>
</feature>
<dbReference type="GO" id="GO:0005507">
    <property type="term" value="F:copper ion binding"/>
    <property type="evidence" value="ECO:0007669"/>
    <property type="project" value="InterPro"/>
</dbReference>
<evidence type="ECO:0000259" key="4">
    <source>
        <dbReference type="Pfam" id="PF04234"/>
    </source>
</evidence>
<reference evidence="5" key="1">
    <citation type="submission" date="2020-05" db="EMBL/GenBank/DDBJ databases">
        <authorList>
            <person name="Chiriac C."/>
            <person name="Salcher M."/>
            <person name="Ghai R."/>
            <person name="Kavagutti S V."/>
        </authorList>
    </citation>
    <scope>NUCLEOTIDE SEQUENCE</scope>
</reference>
<proteinExistence type="predicted"/>
<keyword evidence="2" id="KW-0186">Copper</keyword>
<dbReference type="SUPFAM" id="SSF81296">
    <property type="entry name" value="E set domains"/>
    <property type="match status" value="1"/>
</dbReference>
<dbReference type="Gene3D" id="2.60.40.1220">
    <property type="match status" value="1"/>
</dbReference>
<dbReference type="EMBL" id="CAEZSX010000023">
    <property type="protein sequence ID" value="CAB4550073.1"/>
    <property type="molecule type" value="Genomic_DNA"/>
</dbReference>
<dbReference type="Pfam" id="PF04234">
    <property type="entry name" value="CopC"/>
    <property type="match status" value="1"/>
</dbReference>
<keyword evidence="3" id="KW-0472">Membrane</keyword>
<keyword evidence="3" id="KW-0812">Transmembrane</keyword>
<accession>A0A6J6CIV0</accession>
<gene>
    <name evidence="5" type="ORF">UFOPK1537_00250</name>
</gene>
<name>A0A6J6CIV0_9ZZZZ</name>
<dbReference type="InterPro" id="IPR014755">
    <property type="entry name" value="Cu-Rt/internalin_Ig-like"/>
</dbReference>
<sequence>MRSKILIVATTLLTLISAPAVAHDELVDRSPDRYEVVATSSFEAVLTFDNPLLVIEGQSNAELATRLEGSADWITHPITINGTILTAQVNLTENGSYDLRWNVVSSDGHPIGGEYTFTVDASAAEGGVQIAITAEEPEAVAFAEPEAEAGSDEIPAGFYIGLLMVALGAVFAPIGLMMRRKSKKS</sequence>
<dbReference type="GO" id="GO:0042597">
    <property type="term" value="C:periplasmic space"/>
    <property type="evidence" value="ECO:0007669"/>
    <property type="project" value="InterPro"/>
</dbReference>
<keyword evidence="1" id="KW-0732">Signal</keyword>
<dbReference type="GO" id="GO:0046688">
    <property type="term" value="P:response to copper ion"/>
    <property type="evidence" value="ECO:0007669"/>
    <property type="project" value="InterPro"/>
</dbReference>
<evidence type="ECO:0000256" key="2">
    <source>
        <dbReference type="ARBA" id="ARBA00023008"/>
    </source>
</evidence>
<protein>
    <submittedName>
        <fullName evidence="5">Unannotated protein</fullName>
    </submittedName>
</protein>
<organism evidence="5">
    <name type="scientific">freshwater metagenome</name>
    <dbReference type="NCBI Taxonomy" id="449393"/>
    <lineage>
        <taxon>unclassified sequences</taxon>
        <taxon>metagenomes</taxon>
        <taxon>ecological metagenomes</taxon>
    </lineage>
</organism>
<dbReference type="InterPro" id="IPR014756">
    <property type="entry name" value="Ig_E-set"/>
</dbReference>
<keyword evidence="3" id="KW-1133">Transmembrane helix</keyword>
<evidence type="ECO:0000256" key="1">
    <source>
        <dbReference type="ARBA" id="ARBA00022729"/>
    </source>
</evidence>
<dbReference type="InterPro" id="IPR007348">
    <property type="entry name" value="CopC_dom"/>
</dbReference>
<evidence type="ECO:0000256" key="3">
    <source>
        <dbReference type="SAM" id="Phobius"/>
    </source>
</evidence>
<dbReference type="AlphaFoldDB" id="A0A6J6CIV0"/>